<dbReference type="InterPro" id="IPR027417">
    <property type="entry name" value="P-loop_NTPase"/>
</dbReference>
<dbReference type="GO" id="GO:0009360">
    <property type="term" value="C:DNA polymerase III complex"/>
    <property type="evidence" value="ECO:0007669"/>
    <property type="project" value="TreeGrafter"/>
</dbReference>
<evidence type="ECO:0000313" key="8">
    <source>
        <dbReference type="EMBL" id="CRI42495.1"/>
    </source>
</evidence>
<evidence type="ECO:0000256" key="1">
    <source>
        <dbReference type="ARBA" id="ARBA00012417"/>
    </source>
</evidence>
<dbReference type="Gene3D" id="1.10.8.60">
    <property type="match status" value="1"/>
</dbReference>
<evidence type="ECO:0000256" key="5">
    <source>
        <dbReference type="ARBA" id="ARBA00022932"/>
    </source>
</evidence>
<dbReference type="NCBIfam" id="NF004570">
    <property type="entry name" value="PRK05907.1"/>
    <property type="match status" value="1"/>
</dbReference>
<dbReference type="PANTHER" id="PTHR34388">
    <property type="entry name" value="DNA POLYMERASE III SUBUNIT DELTA"/>
    <property type="match status" value="1"/>
</dbReference>
<evidence type="ECO:0000256" key="3">
    <source>
        <dbReference type="ARBA" id="ARBA00022695"/>
    </source>
</evidence>
<evidence type="ECO:0000256" key="2">
    <source>
        <dbReference type="ARBA" id="ARBA00022679"/>
    </source>
</evidence>
<keyword evidence="5" id="KW-0239">DNA-directed DNA polymerase</keyword>
<comment type="catalytic activity">
    <reaction evidence="7">
        <text>DNA(n) + a 2'-deoxyribonucleoside 5'-triphosphate = DNA(n+1) + diphosphate</text>
        <dbReference type="Rhea" id="RHEA:22508"/>
        <dbReference type="Rhea" id="RHEA-COMP:17339"/>
        <dbReference type="Rhea" id="RHEA-COMP:17340"/>
        <dbReference type="ChEBI" id="CHEBI:33019"/>
        <dbReference type="ChEBI" id="CHEBI:61560"/>
        <dbReference type="ChEBI" id="CHEBI:173112"/>
        <dbReference type="EC" id="2.7.7.7"/>
    </reaction>
</comment>
<dbReference type="GO" id="GO:0006261">
    <property type="term" value="P:DNA-templated DNA replication"/>
    <property type="evidence" value="ECO:0007669"/>
    <property type="project" value="TreeGrafter"/>
</dbReference>
<accession>A0A0F7WQI7</accession>
<reference evidence="8" key="1">
    <citation type="submission" date="2015-05" db="EMBL/GenBank/DDBJ databases">
        <authorList>
            <person name="Rattei Thomas"/>
        </authorList>
    </citation>
    <scope>NUCLEOTIDE SEQUENCE</scope>
    <source>
        <strain evidence="8">DC9</strain>
    </source>
</reference>
<comment type="similarity">
    <text evidence="6">Belongs to the DNA polymerase HolA subunit family.</text>
</comment>
<keyword evidence="3" id="KW-0548">Nucleotidyltransferase</keyword>
<proteinExistence type="inferred from homology"/>
<gene>
    <name evidence="8" type="ORF">BN1224_DC9_BQ_00190</name>
</gene>
<dbReference type="GO" id="GO:0003677">
    <property type="term" value="F:DNA binding"/>
    <property type="evidence" value="ECO:0007669"/>
    <property type="project" value="InterPro"/>
</dbReference>
<sequence>MQKSLTSFDDFSQAYAEKVPAIALIGSALEDDKDALIELLVSESFKELDGQGLMPATLMSWTETFALFQEHETLGIIHAEKFPLATKEFLSRYARNPQPHLTILIFTTKQECFRELSKALPSALSLSLFGEWPADRQKRIIRLLLQRAERVGISCSQSLASLFLRALASTSLPDILSEFDKLLCSVGKKTSLDHSDIKELVVKKEKASLWKFRDSLLKRDPVEGHQQLHFLLEDGEDPLGIITFLRTQCLYGLRSIEEGSKENKHRMFVLYGKERLHQALNSLFYAETLIKNNVQDPIVAVETLVIRMVNL</sequence>
<dbReference type="SUPFAM" id="SSF52540">
    <property type="entry name" value="P-loop containing nucleoside triphosphate hydrolases"/>
    <property type="match status" value="1"/>
</dbReference>
<name>A0A0F7WQI7_CHLPN</name>
<evidence type="ECO:0000256" key="7">
    <source>
        <dbReference type="ARBA" id="ARBA00049244"/>
    </source>
</evidence>
<dbReference type="PANTHER" id="PTHR34388:SF1">
    <property type="entry name" value="DNA POLYMERASE III SUBUNIT DELTA"/>
    <property type="match status" value="1"/>
</dbReference>
<keyword evidence="2" id="KW-0808">Transferase</keyword>
<dbReference type="EC" id="2.7.7.7" evidence="1"/>
<dbReference type="GO" id="GO:0003887">
    <property type="term" value="F:DNA-directed DNA polymerase activity"/>
    <property type="evidence" value="ECO:0007669"/>
    <property type="project" value="UniProtKB-KW"/>
</dbReference>
<evidence type="ECO:0000256" key="4">
    <source>
        <dbReference type="ARBA" id="ARBA00022705"/>
    </source>
</evidence>
<keyword evidence="4" id="KW-0235">DNA replication</keyword>
<dbReference type="AlphaFoldDB" id="A0A0F7WQI7"/>
<dbReference type="SUPFAM" id="SSF48019">
    <property type="entry name" value="post-AAA+ oligomerization domain-like"/>
    <property type="match status" value="1"/>
</dbReference>
<dbReference type="InterPro" id="IPR005790">
    <property type="entry name" value="DNA_polIII_delta"/>
</dbReference>
<dbReference type="InterPro" id="IPR008921">
    <property type="entry name" value="DNA_pol3_clamp-load_cplx_C"/>
</dbReference>
<evidence type="ECO:0000256" key="6">
    <source>
        <dbReference type="ARBA" id="ARBA00034754"/>
    </source>
</evidence>
<dbReference type="EMBL" id="LN847047">
    <property type="protein sequence ID" value="CRI42495.1"/>
    <property type="molecule type" value="Genomic_DNA"/>
</dbReference>
<organism evidence="8">
    <name type="scientific">Chlamydia pneumoniae</name>
    <name type="common">Chlamydophila pneumoniae</name>
    <dbReference type="NCBI Taxonomy" id="83558"/>
    <lineage>
        <taxon>Bacteria</taxon>
        <taxon>Pseudomonadati</taxon>
        <taxon>Chlamydiota</taxon>
        <taxon>Chlamydiia</taxon>
        <taxon>Chlamydiales</taxon>
        <taxon>Chlamydiaceae</taxon>
        <taxon>Chlamydia/Chlamydophila group</taxon>
        <taxon>Chlamydia</taxon>
    </lineage>
</organism>
<protein>
    <recommendedName>
        <fullName evidence="1">DNA-directed DNA polymerase</fullName>
        <ecNumber evidence="1">2.7.7.7</ecNumber>
    </recommendedName>
</protein>